<sequence length="295" mass="30993">MAKFAGAALRIIQTILYALEFCCAGIILGIFSYFLSVLADRNVSIPTWEKAVEGLSGAAVIYLIFAVILTCFLGGIAFFAFLGIVLDVLFCGAMIAIAVMTRHGANSCSGNVNTPLGIGQSNSNTLGGYGGNGFGTGANQNLTYAASLGFACRLNTVAFAVSIIAAVLFLVSALLQLFMGKHHKKEKRYGPSPSNNYTSGSGNRFWKRKSKDPRTTDGAYDKDTELGTTGALAPAAADVRPSHDTAYTGSTVGVGNHMHAGNKYEPPATAGYYTAPVGSSVNPYGYDNTRTTANF</sequence>
<dbReference type="Proteomes" id="UP001186974">
    <property type="component" value="Unassembled WGS sequence"/>
</dbReference>
<comment type="caution">
    <text evidence="1">The sequence shown here is derived from an EMBL/GenBank/DDBJ whole genome shotgun (WGS) entry which is preliminary data.</text>
</comment>
<keyword evidence="2" id="KW-1185">Reference proteome</keyword>
<evidence type="ECO:0000313" key="1">
    <source>
        <dbReference type="EMBL" id="KAK3064076.1"/>
    </source>
</evidence>
<evidence type="ECO:0000313" key="2">
    <source>
        <dbReference type="Proteomes" id="UP001186974"/>
    </source>
</evidence>
<reference evidence="1" key="1">
    <citation type="submission" date="2024-09" db="EMBL/GenBank/DDBJ databases">
        <title>Black Yeasts Isolated from many extreme environments.</title>
        <authorList>
            <person name="Coleine C."/>
            <person name="Stajich J.E."/>
            <person name="Selbmann L."/>
        </authorList>
    </citation>
    <scope>NUCLEOTIDE SEQUENCE</scope>
    <source>
        <strain evidence="1">CCFEE 5737</strain>
    </source>
</reference>
<proteinExistence type="predicted"/>
<accession>A0ACC3D9P0</accession>
<dbReference type="EMBL" id="JAWDJW010006621">
    <property type="protein sequence ID" value="KAK3064076.1"/>
    <property type="molecule type" value="Genomic_DNA"/>
</dbReference>
<gene>
    <name evidence="1" type="ORF">LTS18_010320</name>
</gene>
<name>A0ACC3D9P0_9PEZI</name>
<organism evidence="1 2">
    <name type="scientific">Coniosporium uncinatum</name>
    <dbReference type="NCBI Taxonomy" id="93489"/>
    <lineage>
        <taxon>Eukaryota</taxon>
        <taxon>Fungi</taxon>
        <taxon>Dikarya</taxon>
        <taxon>Ascomycota</taxon>
        <taxon>Pezizomycotina</taxon>
        <taxon>Dothideomycetes</taxon>
        <taxon>Dothideomycetes incertae sedis</taxon>
        <taxon>Coniosporium</taxon>
    </lineage>
</organism>
<protein>
    <submittedName>
        <fullName evidence="1">Uncharacterized protein</fullName>
    </submittedName>
</protein>